<keyword evidence="13" id="KW-1185">Reference proteome</keyword>
<dbReference type="SUPFAM" id="SSF49785">
    <property type="entry name" value="Galactose-binding domain-like"/>
    <property type="match status" value="1"/>
</dbReference>
<accession>A0A2R5HF80</accession>
<feature type="domain" description="Xaa-Pro dipeptidyl-peptidase C-terminal" evidence="10">
    <location>
        <begin position="519"/>
        <end position="763"/>
    </location>
</feature>
<dbReference type="GO" id="GO:0008239">
    <property type="term" value="F:dipeptidyl-peptidase activity"/>
    <property type="evidence" value="ECO:0007669"/>
    <property type="project" value="UniProtKB-UniRule"/>
</dbReference>
<dbReference type="Pfam" id="PF08530">
    <property type="entry name" value="PepX_C"/>
    <property type="match status" value="1"/>
</dbReference>
<comment type="catalytic activity">
    <reaction evidence="1 9">
        <text>Hydrolyzes Xaa-Pro-|- bonds to release unblocked, N-terminal dipeptides from substrates including Ala-Pro-|-p-nitroanilide and (sequentially) Tyr-Pro-|-Phe-Pro-|-Gly-Pro-|-Ile.</text>
        <dbReference type="EC" id="3.4.14.11"/>
    </reaction>
</comment>
<evidence type="ECO:0000256" key="9">
    <source>
        <dbReference type="HAMAP-Rule" id="MF_00698"/>
    </source>
</evidence>
<dbReference type="SUPFAM" id="SSF81761">
    <property type="entry name" value="X-Prolyl dipeptidyl aminopeptidase PepX, N-terminal domain"/>
    <property type="match status" value="1"/>
</dbReference>
<dbReference type="OrthoDB" id="319764at2"/>
<dbReference type="EC" id="3.4.14.11" evidence="9"/>
<feature type="active site" description="Charge relay system" evidence="9">
    <location>
        <position position="503"/>
    </location>
</feature>
<evidence type="ECO:0000256" key="7">
    <source>
        <dbReference type="ARBA" id="ARBA00022801"/>
    </source>
</evidence>
<evidence type="ECO:0000313" key="12">
    <source>
        <dbReference type="EMBL" id="GBG96486.1"/>
    </source>
</evidence>
<dbReference type="GO" id="GO:0004177">
    <property type="term" value="F:aminopeptidase activity"/>
    <property type="evidence" value="ECO:0007669"/>
    <property type="project" value="UniProtKB-KW"/>
</dbReference>
<evidence type="ECO:0000256" key="5">
    <source>
        <dbReference type="ARBA" id="ARBA00022438"/>
    </source>
</evidence>
<dbReference type="EMBL" id="BFFO01000003">
    <property type="protein sequence ID" value="GBG96486.1"/>
    <property type="molecule type" value="Genomic_DNA"/>
</dbReference>
<dbReference type="Pfam" id="PF09168">
    <property type="entry name" value="PepX_N"/>
    <property type="match status" value="1"/>
</dbReference>
<protein>
    <recommendedName>
        <fullName evidence="9">Xaa-Pro dipeptidyl-peptidase</fullName>
        <ecNumber evidence="9">3.4.14.11</ecNumber>
    </recommendedName>
    <alternativeName>
        <fullName evidence="9">X-Pro dipeptidyl-peptidase</fullName>
    </alternativeName>
    <alternativeName>
        <fullName evidence="9">X-prolyl-dipeptidyl aminopeptidase</fullName>
        <shortName evidence="9">X-PDAP</shortName>
    </alternativeName>
</protein>
<evidence type="ECO:0000259" key="10">
    <source>
        <dbReference type="SMART" id="SM00939"/>
    </source>
</evidence>
<comment type="caution">
    <text evidence="12">The sequence shown here is derived from an EMBL/GenBank/DDBJ whole genome shotgun (WGS) entry which is preliminary data.</text>
</comment>
<feature type="domain" description="X-Prolyl dipeptidyl aminopeptidase PepX N-terminal" evidence="11">
    <location>
        <begin position="1"/>
        <end position="146"/>
    </location>
</feature>
<dbReference type="HAMAP" id="MF_00698">
    <property type="entry name" value="Aminopeptidase_S15"/>
    <property type="match status" value="1"/>
</dbReference>
<evidence type="ECO:0000256" key="2">
    <source>
        <dbReference type="ARBA" id="ARBA00003997"/>
    </source>
</evidence>
<dbReference type="PRINTS" id="PR00923">
    <property type="entry name" value="LACTOPTASE"/>
</dbReference>
<dbReference type="InterPro" id="IPR015251">
    <property type="entry name" value="PepX_N_dom"/>
</dbReference>
<keyword evidence="9" id="KW-0963">Cytoplasm</keyword>
<dbReference type="Gene3D" id="1.10.246.70">
    <property type="match status" value="1"/>
</dbReference>
<dbReference type="Pfam" id="PF02129">
    <property type="entry name" value="Peptidase_S15"/>
    <property type="match status" value="1"/>
</dbReference>
<evidence type="ECO:0000256" key="4">
    <source>
        <dbReference type="ARBA" id="ARBA00011738"/>
    </source>
</evidence>
<reference evidence="12 13" key="1">
    <citation type="journal article" date="2018" name="Genome Announc.">
        <title>Draft Genome Sequence of Lactococcus sp. Strain NtB2 (JCM 32569), Isolated from the Gut of the Higher Termite Nasutitermes takasagoensis.</title>
        <authorList>
            <person name="Noda S."/>
            <person name="Aihara C."/>
            <person name="Yuki M."/>
            <person name="Ohkuma M."/>
        </authorList>
    </citation>
    <scope>NUCLEOTIDE SEQUENCE [LARGE SCALE GENOMIC DNA]</scope>
    <source>
        <strain evidence="12 13">NtB2</strain>
    </source>
</reference>
<evidence type="ECO:0000259" key="11">
    <source>
        <dbReference type="SMART" id="SM00940"/>
    </source>
</evidence>
<dbReference type="SUPFAM" id="SSF53474">
    <property type="entry name" value="alpha/beta-Hydrolases"/>
    <property type="match status" value="1"/>
</dbReference>
<keyword evidence="7 9" id="KW-0378">Hydrolase</keyword>
<dbReference type="GO" id="GO:0008236">
    <property type="term" value="F:serine-type peptidase activity"/>
    <property type="evidence" value="ECO:0007669"/>
    <property type="project" value="UniProtKB-KW"/>
</dbReference>
<dbReference type="GO" id="GO:0006508">
    <property type="term" value="P:proteolysis"/>
    <property type="evidence" value="ECO:0007669"/>
    <property type="project" value="UniProtKB-KW"/>
</dbReference>
<dbReference type="NCBIfam" id="NF003783">
    <property type="entry name" value="PRK05371.1-4"/>
    <property type="match status" value="1"/>
</dbReference>
<evidence type="ECO:0000256" key="3">
    <source>
        <dbReference type="ARBA" id="ARBA00010819"/>
    </source>
</evidence>
<dbReference type="SMART" id="SM00939">
    <property type="entry name" value="PepX_C"/>
    <property type="match status" value="1"/>
</dbReference>
<evidence type="ECO:0000256" key="6">
    <source>
        <dbReference type="ARBA" id="ARBA00022670"/>
    </source>
</evidence>
<feature type="active site" description="Charge relay system" evidence="9">
    <location>
        <position position="353"/>
    </location>
</feature>
<comment type="function">
    <text evidence="2 9">Removes N-terminal dipeptides sequentially from polypeptides having unsubstituted N-termini provided that the penultimate residue is proline.</text>
</comment>
<proteinExistence type="inferred from homology"/>
<evidence type="ECO:0000256" key="1">
    <source>
        <dbReference type="ARBA" id="ARBA00000123"/>
    </source>
</evidence>
<dbReference type="Gene3D" id="2.60.120.260">
    <property type="entry name" value="Galactose-binding domain-like"/>
    <property type="match status" value="1"/>
</dbReference>
<keyword evidence="5 9" id="KW-0031">Aminopeptidase</keyword>
<comment type="subunit">
    <text evidence="4 9">Homodimer.</text>
</comment>
<keyword evidence="6 9" id="KW-0645">Protease</keyword>
<dbReference type="GO" id="GO:0005737">
    <property type="term" value="C:cytoplasm"/>
    <property type="evidence" value="ECO:0007669"/>
    <property type="project" value="UniProtKB-SubCell"/>
</dbReference>
<comment type="subcellular location">
    <subcellularLocation>
        <location evidence="9">Cytoplasm</location>
    </subcellularLocation>
</comment>
<dbReference type="InterPro" id="IPR000383">
    <property type="entry name" value="Xaa-Pro-like_dom"/>
</dbReference>
<dbReference type="InterPro" id="IPR008252">
    <property type="entry name" value="Pept_S15_Xpro"/>
</dbReference>
<sequence length="770" mass="87800">MVTFNHFSIVEKSMDEKLAELDHLGFHWSVFWEPKKILRDFLITSPVDMTKLLASPSLALTDFLKLDVALDWEIYWAISLQLLGFTANFEYDLSHAVDFAKKSKLPMLDDELELTSEVLIEGLYLLLASRRKNGMTLVEQWVSEGLIPVDNQFHFFNDKSLATFDTSKLKREILWVESNVDSWGRGQKDLIKLQIIRPSFDGGKLPVVMTASPYHLGINGWANDKQLHDMKVDLNEKAQGSLHVNPEAIPSQEYGQQAEAETASEASYDFTHGWTYSLNDYLLARGFASVYVAGIGTRDSDGFQTSGDYQQVLSMTAAIDWLNGRTKAYTSKRRDHEVKADWANGKVAMTGRSYLGTMAYGAATTAVDGLEVILAEAGISSWYGYYRENGLVRSPGGYPGEDLDVLAELTYSKNLDGADFLENNEAYQEKLKEMTISLDRAYGDYNQFWEARNYLPHADEVKADVLIIHGLQDWNVTPDQAYNFWHALPEGHRKHLILHRGEHVYINSWQSIDLSELVNSYFSAKLLDRALSLELPPVILQENGRAQSWSARSEWGSSEILQIPLAKTAVSIEKFENHYDEADFERYSKDFKVFKEELFTGKISQQTSVIDLDILDEVEINGRVELQLKVKVSDSKALLSAQILDFGNKKRLPDRAKAIDIKALDRGRNFAQEDLLELPLVDSPYQLVSKAFLNLQNREGLMEHKAVRPDEWMEFRLSMQPNIYRLEKGDKLRILLYSTDFEHTIRDNREVSYEIDLGRSHLIVPYSDGE</sequence>
<comment type="similarity">
    <text evidence="3 9">Belongs to the peptidase S15 family.</text>
</comment>
<dbReference type="InterPro" id="IPR008979">
    <property type="entry name" value="Galactose-bd-like_sf"/>
</dbReference>
<dbReference type="InterPro" id="IPR029058">
    <property type="entry name" value="AB_hydrolase_fold"/>
</dbReference>
<dbReference type="InterPro" id="IPR013736">
    <property type="entry name" value="Xaa-Pro_dipept_C"/>
</dbReference>
<dbReference type="Gene3D" id="3.40.50.1820">
    <property type="entry name" value="alpha/beta hydrolase"/>
    <property type="match status" value="1"/>
</dbReference>
<evidence type="ECO:0000256" key="8">
    <source>
        <dbReference type="ARBA" id="ARBA00022825"/>
    </source>
</evidence>
<keyword evidence="8 9" id="KW-0720">Serine protease</keyword>
<dbReference type="RefSeq" id="WP_109245458.1">
    <property type="nucleotide sequence ID" value="NZ_BFFO01000003.1"/>
</dbReference>
<evidence type="ECO:0000313" key="13">
    <source>
        <dbReference type="Proteomes" id="UP000245021"/>
    </source>
</evidence>
<organism evidence="12 13">
    <name type="scientific">Lactococcus termiticola</name>
    <dbReference type="NCBI Taxonomy" id="2169526"/>
    <lineage>
        <taxon>Bacteria</taxon>
        <taxon>Bacillati</taxon>
        <taxon>Bacillota</taxon>
        <taxon>Bacilli</taxon>
        <taxon>Lactobacillales</taxon>
        <taxon>Streptococcaceae</taxon>
        <taxon>Lactococcus</taxon>
    </lineage>
</organism>
<dbReference type="InterPro" id="IPR036313">
    <property type="entry name" value="PepX_N_dom_sf"/>
</dbReference>
<dbReference type="AlphaFoldDB" id="A0A2R5HF80"/>
<name>A0A2R5HF80_9LACT</name>
<feature type="active site" description="Charge relay system" evidence="9">
    <location>
        <position position="473"/>
    </location>
</feature>
<dbReference type="Proteomes" id="UP000245021">
    <property type="component" value="Unassembled WGS sequence"/>
</dbReference>
<dbReference type="SMART" id="SM00940">
    <property type="entry name" value="PepX_N"/>
    <property type="match status" value="1"/>
</dbReference>
<gene>
    <name evidence="12" type="primary">pepXP</name>
    <name evidence="9" type="synonym">pepX</name>
    <name evidence="12" type="ORF">NtB2_00598</name>
</gene>